<name>A0ABP9FKS2_9SPHI</name>
<evidence type="ECO:0000256" key="6">
    <source>
        <dbReference type="RuleBase" id="RU361192"/>
    </source>
</evidence>
<keyword evidence="8" id="KW-1185">Reference proteome</keyword>
<gene>
    <name evidence="7" type="ORF">GCM10023313_05180</name>
</gene>
<dbReference type="EC" id="3.2.1.89" evidence="3 6"/>
<keyword evidence="5 6" id="KW-0326">Glycosidase</keyword>
<dbReference type="InterPro" id="IPR011683">
    <property type="entry name" value="Glyco_hydro_53"/>
</dbReference>
<dbReference type="InterPro" id="IPR017853">
    <property type="entry name" value="GH"/>
</dbReference>
<dbReference type="RefSeq" id="WP_345329336.1">
    <property type="nucleotide sequence ID" value="NZ_BAABJI010000001.1"/>
</dbReference>
<dbReference type="Pfam" id="PF07745">
    <property type="entry name" value="Glyco_hydro_53"/>
    <property type="match status" value="1"/>
</dbReference>
<keyword evidence="4 6" id="KW-0378">Hydrolase</keyword>
<reference evidence="8" key="1">
    <citation type="journal article" date="2019" name="Int. J. Syst. Evol. Microbiol.">
        <title>The Global Catalogue of Microorganisms (GCM) 10K type strain sequencing project: providing services to taxonomists for standard genome sequencing and annotation.</title>
        <authorList>
            <consortium name="The Broad Institute Genomics Platform"/>
            <consortium name="The Broad Institute Genome Sequencing Center for Infectious Disease"/>
            <person name="Wu L."/>
            <person name="Ma J."/>
        </authorList>
    </citation>
    <scope>NUCLEOTIDE SEQUENCE [LARGE SCALE GENOMIC DNA]</scope>
    <source>
        <strain evidence="8">JCM 18283</strain>
    </source>
</reference>
<evidence type="ECO:0000256" key="4">
    <source>
        <dbReference type="ARBA" id="ARBA00022801"/>
    </source>
</evidence>
<dbReference type="SUPFAM" id="SSF51445">
    <property type="entry name" value="(Trans)glycosidases"/>
    <property type="match status" value="1"/>
</dbReference>
<comment type="caution">
    <text evidence="7">The sequence shown here is derived from an EMBL/GenBank/DDBJ whole genome shotgun (WGS) entry which is preliminary data.</text>
</comment>
<dbReference type="PANTHER" id="PTHR34983">
    <property type="entry name" value="ARABINOGALACTAN ENDO-BETA-1,4-GALACTANASE A"/>
    <property type="match status" value="1"/>
</dbReference>
<comment type="catalytic activity">
    <reaction evidence="1 6">
        <text>The enzyme specifically hydrolyzes (1-&gt;4)-beta-D-galactosidic linkages in type I arabinogalactans.</text>
        <dbReference type="EC" id="3.2.1.89"/>
    </reaction>
</comment>
<proteinExistence type="inferred from homology"/>
<dbReference type="PANTHER" id="PTHR34983:SF1">
    <property type="entry name" value="ARABINOGALACTAN ENDO-BETA-1,4-GALACTANASE A"/>
    <property type="match status" value="1"/>
</dbReference>
<organism evidence="7 8">
    <name type="scientific">Mucilaginibacter defluvii</name>
    <dbReference type="NCBI Taxonomy" id="1196019"/>
    <lineage>
        <taxon>Bacteria</taxon>
        <taxon>Pseudomonadati</taxon>
        <taxon>Bacteroidota</taxon>
        <taxon>Sphingobacteriia</taxon>
        <taxon>Sphingobacteriales</taxon>
        <taxon>Sphingobacteriaceae</taxon>
        <taxon>Mucilaginibacter</taxon>
    </lineage>
</organism>
<comment type="similarity">
    <text evidence="2 6">Belongs to the glycosyl hydrolase 53 family.</text>
</comment>
<evidence type="ECO:0000313" key="7">
    <source>
        <dbReference type="EMBL" id="GAA4905482.1"/>
    </source>
</evidence>
<evidence type="ECO:0000313" key="8">
    <source>
        <dbReference type="Proteomes" id="UP001501436"/>
    </source>
</evidence>
<evidence type="ECO:0000256" key="1">
    <source>
        <dbReference type="ARBA" id="ARBA00001695"/>
    </source>
</evidence>
<evidence type="ECO:0000256" key="2">
    <source>
        <dbReference type="ARBA" id="ARBA00010687"/>
    </source>
</evidence>
<dbReference type="Gene3D" id="3.20.20.80">
    <property type="entry name" value="Glycosidases"/>
    <property type="match status" value="1"/>
</dbReference>
<dbReference type="EMBL" id="BAABJI010000001">
    <property type="protein sequence ID" value="GAA4905482.1"/>
    <property type="molecule type" value="Genomic_DNA"/>
</dbReference>
<dbReference type="PROSITE" id="PS51257">
    <property type="entry name" value="PROKAR_LIPOPROTEIN"/>
    <property type="match status" value="1"/>
</dbReference>
<dbReference type="Proteomes" id="UP001501436">
    <property type="component" value="Unassembled WGS sequence"/>
</dbReference>
<evidence type="ECO:0000256" key="3">
    <source>
        <dbReference type="ARBA" id="ARBA00012556"/>
    </source>
</evidence>
<evidence type="ECO:0000256" key="5">
    <source>
        <dbReference type="ARBA" id="ARBA00023295"/>
    </source>
</evidence>
<protein>
    <recommendedName>
        <fullName evidence="3 6">Arabinogalactan endo-beta-1,4-galactanase</fullName>
        <ecNumber evidence="3 6">3.2.1.89</ecNumber>
    </recommendedName>
</protein>
<accession>A0ABP9FKS2</accession>
<sequence>MKKNYILTMLVCAGLLAGCNKDISAPQFPDEPINAGFAKGADVSWVSEMEDDGIKFYNSAGAAQDLFTILKGKGMNSIRLRAWVNPTNGYNNTADMVEKAVRAKNAGYRVMLDLHYSDIWADPGNQNKPAAWANLSFAALKTTVGTYTVGVMNALKDKGITPEWVQVGNETNDGMLWNDGKSSVSMKNFAELVNAGYDAVKSVSSSSKVIVHLSNGYDNNLYRWMFDGLKTNGAKWDVIGMSLYPTASTWQNLNKQCLANMNDMVTRYGSEVMLCEVGMPATEAAASKAFLTDIILKTNSVDGKKGLGVFYWEPQSYNDWEGYKLGAFDASGKPTIALDAFLIEKF</sequence>